<reference evidence="3 4" key="1">
    <citation type="submission" date="2018-03" db="EMBL/GenBank/DDBJ databases">
        <title>Genomes of Pezizomycetes fungi and the evolution of truffles.</title>
        <authorList>
            <person name="Murat C."/>
            <person name="Payen T."/>
            <person name="Noel B."/>
            <person name="Kuo A."/>
            <person name="Martin F.M."/>
        </authorList>
    </citation>
    <scope>NUCLEOTIDE SEQUENCE [LARGE SCALE GENOMIC DNA]</scope>
    <source>
        <strain evidence="3">091103-1</strain>
    </source>
</reference>
<protein>
    <submittedName>
        <fullName evidence="3">Uncharacterized protein</fullName>
    </submittedName>
</protein>
<feature type="region of interest" description="Disordered" evidence="1">
    <location>
        <begin position="34"/>
        <end position="71"/>
    </location>
</feature>
<proteinExistence type="predicted"/>
<gene>
    <name evidence="3" type="ORF">C7212DRAFT_356069</name>
</gene>
<dbReference type="STRING" id="42249.A0A317T5G0"/>
<dbReference type="InterPro" id="IPR053216">
    <property type="entry name" value="Appressorial_penetr-assoc"/>
</dbReference>
<comment type="caution">
    <text evidence="3">The sequence shown here is derived from an EMBL/GenBank/DDBJ whole genome shotgun (WGS) entry which is preliminary data.</text>
</comment>
<sequence>MIVPAFSVILLASAGLASAISPYQVHARGLDLVPRQNGGNTRGGNTGDPANVQEASQATGQEDGAEAGQADSATDDANFINFCTGKTLTNGLQVQAGSCNGIVMGDIPSTANMVSSIIINPQPGQDLPADTPFNIQVQVENLAAGSFTNPANTYYAAPQALNGGIVVGHTHVTVQDLGGSLTPNAAPNADTFTFFKGINDAGNGNGLLEAEVADGLPAGFYRVCTMASASNHQPVVMPIAQRGAQDDCTKFTVGQGGANNNNNDNNNDNDQKERKEEMPDMNPQYELPPEVAVEIAGYIRSGLFAPLATNVGRLTSECEENLGGVKDGLQDAQSQISNIIEPTAERLVPIAAELKGVYRQIDLLEVLISRISTTIKITSAKLDSTELMGLVRLSETDDRCFLLFVENVHT</sequence>
<dbReference type="Proteomes" id="UP000246991">
    <property type="component" value="Unassembled WGS sequence"/>
</dbReference>
<evidence type="ECO:0000313" key="4">
    <source>
        <dbReference type="Proteomes" id="UP000246991"/>
    </source>
</evidence>
<accession>A0A317T5G0</accession>
<dbReference type="EMBL" id="PYWC01000002">
    <property type="protein sequence ID" value="PWW80651.1"/>
    <property type="molecule type" value="Genomic_DNA"/>
</dbReference>
<evidence type="ECO:0000256" key="1">
    <source>
        <dbReference type="SAM" id="MobiDB-lite"/>
    </source>
</evidence>
<dbReference type="PANTHER" id="PTHR34587:SF2">
    <property type="entry name" value="G-PROTEIN COUPLED RECEPTORS FAMILY 1 PROFILE DOMAIN-CONTAINING PROTEIN"/>
    <property type="match status" value="1"/>
</dbReference>
<keyword evidence="2" id="KW-0732">Signal</keyword>
<feature type="signal peptide" evidence="2">
    <location>
        <begin position="1"/>
        <end position="19"/>
    </location>
</feature>
<keyword evidence="4" id="KW-1185">Reference proteome</keyword>
<organism evidence="3 4">
    <name type="scientific">Tuber magnatum</name>
    <name type="common">white Piedmont truffle</name>
    <dbReference type="NCBI Taxonomy" id="42249"/>
    <lineage>
        <taxon>Eukaryota</taxon>
        <taxon>Fungi</taxon>
        <taxon>Dikarya</taxon>
        <taxon>Ascomycota</taxon>
        <taxon>Pezizomycotina</taxon>
        <taxon>Pezizomycetes</taxon>
        <taxon>Pezizales</taxon>
        <taxon>Tuberaceae</taxon>
        <taxon>Tuber</taxon>
    </lineage>
</organism>
<evidence type="ECO:0000256" key="2">
    <source>
        <dbReference type="SAM" id="SignalP"/>
    </source>
</evidence>
<name>A0A317T5G0_9PEZI</name>
<dbReference type="OrthoDB" id="2336871at2759"/>
<evidence type="ECO:0000313" key="3">
    <source>
        <dbReference type="EMBL" id="PWW80651.1"/>
    </source>
</evidence>
<feature type="compositionally biased region" description="Low complexity" evidence="1">
    <location>
        <begin position="259"/>
        <end position="268"/>
    </location>
</feature>
<feature type="region of interest" description="Disordered" evidence="1">
    <location>
        <begin position="250"/>
        <end position="284"/>
    </location>
</feature>
<feature type="chain" id="PRO_5016249199" evidence="2">
    <location>
        <begin position="20"/>
        <end position="410"/>
    </location>
</feature>
<dbReference type="PANTHER" id="PTHR34587">
    <property type="entry name" value="VWFA DOMAIN-CONTAINING PROTEIN"/>
    <property type="match status" value="1"/>
</dbReference>
<feature type="compositionally biased region" description="Basic and acidic residues" evidence="1">
    <location>
        <begin position="269"/>
        <end position="278"/>
    </location>
</feature>
<dbReference type="AlphaFoldDB" id="A0A317T5G0"/>